<proteinExistence type="inferred from homology"/>
<dbReference type="Gene3D" id="3.30.470.20">
    <property type="entry name" value="ATP-grasp fold, B domain"/>
    <property type="match status" value="1"/>
</dbReference>
<name>A0A8S3UZ44_MYTED</name>
<sequence length="1246" mass="140233">MLWTVIAGGGGIILLWQFIKPQPKPIDGVYRQPGKWYHVKKFIFKLLLKRNQQKNKKKKAVDVESYSSRGYGMGINDIHVLEKVQNLEKDPYAIDAVYYGGFSKEGTRLALRMGRRHNRQSEVWLVMEIPGIGRLQHPLHPDTLVSNVSNNEYTAGGINIEIIEPMKKWKISYNGQLRFDGTERLVHVQMSLIWQTVTDPFSFDTDMNQSALADAVSRELWTKQFWDALRSKHQTHYELWGELHGKVKVDGFDEKFVTLKTIRDHSFGIRDWRTFYRYSIHFIYLENGTMIQVGVVSQPAALSHVKIGYLVHSNGAFHSVSDIDLKLWEVAPPEGPKNNYTFNFYANGKKYTTEVFGEWTPIWYHHKDRGSKVYEKFCKYKINGIDGYGLAEFHYRNPDGTPYSPIESVPMLDEPTEEEIRNNVTDLTLTFQEKGCCSSKLVGGKGAQLGLLTSIQNKVNVVVPKGFCVTLAAFNKQLQINQDISKSVDKIIAILRNGCHDNLKSACSDTVEMIATTAMCSDVTSAITQMLKTVFVDADKTYFAIRSSASGEDGTEASSAGQMETYLGVRGEKEVIDAVRKCWASGFTYQAVQYRRMNGQHIKVCVGVVIQEMVKSEVSGVLFTNHPVTGSANQITINASYGLGESVVSGKTTPDSIFVNRSWDNQLNIAEKSLGEKQVAMSIKDGGGVIEEKIDRKDTCCMTDEQILQLCHKAIQIENYFGSPRDIEWAMFGGNYYLLQARPITAMDQETHEDMLHEFDDPLVTGREFLTTGNIGEMMPGAVTPLTNSIFKPAINIALLRYAEIMAEGPHLNHPDNIVLSCCGTMFINMTMIETMAINNFIGKKDAAELNLIGQSLDSLSYQEVVDYCGGVPSLWRRLKTFISSFSKYNERTAVCESWYEKVKTYKIGEGQTTCAGFYTDLDSRIKDYYEIWETSMIKSGQSGTWAAVVVGILLQGKTEYTTEVCADVALLLSKCDEVYSAEVPIAIQNLAKEIDKAGCSEKFLSSNSQECVDLIKSGVYPGVKSSFDTFMEHHGHRYVKEAEFYERSWRSQPEKLVKSLKVVLKNKLYSQKPRKTLSCDEAIAQIKTPLPWMAKKILRSFVLPKARKAVGQREWGKSLSIKVADKFKEAYWTLAEMMVKEIYKEKKLFPTQMELRFLKMNVGKPVPMTKEDLSAQRTATFSLKGMPVCHGVITGVCRVVKSLPEADDIQAGDILIVLYTDIGWSPYFPLISGLVTEIGGLVSHG</sequence>
<comment type="similarity">
    <text evidence="1">Belongs to the PEP-utilizing enzyme family.</text>
</comment>
<evidence type="ECO:0000313" key="3">
    <source>
        <dbReference type="EMBL" id="CAG2247426.1"/>
    </source>
</evidence>
<dbReference type="Gene3D" id="3.30.1490.20">
    <property type="entry name" value="ATP-grasp fold, A domain"/>
    <property type="match status" value="1"/>
</dbReference>
<comment type="caution">
    <text evidence="3">The sequence shown here is derived from an EMBL/GenBank/DDBJ whole genome shotgun (WGS) entry which is preliminary data.</text>
</comment>
<dbReference type="InterPro" id="IPR013815">
    <property type="entry name" value="ATP_grasp_subdomain_1"/>
</dbReference>
<feature type="domain" description="Pyruvate phosphate dikinase AMP/ATP-binding" evidence="2">
    <location>
        <begin position="440"/>
        <end position="757"/>
    </location>
</feature>
<dbReference type="EMBL" id="CAJPWZ010002902">
    <property type="protein sequence ID" value="CAG2247426.1"/>
    <property type="molecule type" value="Genomic_DNA"/>
</dbReference>
<dbReference type="SUPFAM" id="SSF52009">
    <property type="entry name" value="Phosphohistidine domain"/>
    <property type="match status" value="1"/>
</dbReference>
<evidence type="ECO:0000256" key="1">
    <source>
        <dbReference type="ARBA" id="ARBA00007837"/>
    </source>
</evidence>
<dbReference type="PANTHER" id="PTHR43615">
    <property type="entry name" value="PHOSPHOENOLPYRUVATE SYNTHASE-RELATED"/>
    <property type="match status" value="1"/>
</dbReference>
<dbReference type="SUPFAM" id="SSF56059">
    <property type="entry name" value="Glutathione synthetase ATP-binding domain-like"/>
    <property type="match status" value="1"/>
</dbReference>
<dbReference type="InterPro" id="IPR002192">
    <property type="entry name" value="PPDK_AMP/ATP-bd"/>
</dbReference>
<dbReference type="Gene3D" id="3.50.30.10">
    <property type="entry name" value="Phosphohistidine domain"/>
    <property type="match status" value="1"/>
</dbReference>
<dbReference type="OrthoDB" id="6123450at2759"/>
<keyword evidence="4" id="KW-1185">Reference proteome</keyword>
<dbReference type="Proteomes" id="UP000683360">
    <property type="component" value="Unassembled WGS sequence"/>
</dbReference>
<dbReference type="GO" id="GO:0005524">
    <property type="term" value="F:ATP binding"/>
    <property type="evidence" value="ECO:0007669"/>
    <property type="project" value="InterPro"/>
</dbReference>
<organism evidence="3 4">
    <name type="scientific">Mytilus edulis</name>
    <name type="common">Blue mussel</name>
    <dbReference type="NCBI Taxonomy" id="6550"/>
    <lineage>
        <taxon>Eukaryota</taxon>
        <taxon>Metazoa</taxon>
        <taxon>Spiralia</taxon>
        <taxon>Lophotrochozoa</taxon>
        <taxon>Mollusca</taxon>
        <taxon>Bivalvia</taxon>
        <taxon>Autobranchia</taxon>
        <taxon>Pteriomorphia</taxon>
        <taxon>Mytilida</taxon>
        <taxon>Mytiloidea</taxon>
        <taxon>Mytilidae</taxon>
        <taxon>Mytilinae</taxon>
        <taxon>Mytilus</taxon>
    </lineage>
</organism>
<dbReference type="InterPro" id="IPR051549">
    <property type="entry name" value="PEP_Utilizing_Enz"/>
</dbReference>
<accession>A0A8S3UZ44</accession>
<reference evidence="3" key="1">
    <citation type="submission" date="2021-03" db="EMBL/GenBank/DDBJ databases">
        <authorList>
            <person name="Bekaert M."/>
        </authorList>
    </citation>
    <scope>NUCLEOTIDE SEQUENCE</scope>
</reference>
<dbReference type="InterPro" id="IPR036637">
    <property type="entry name" value="Phosphohistidine_dom_sf"/>
</dbReference>
<protein>
    <recommendedName>
        <fullName evidence="2">Pyruvate phosphate dikinase AMP/ATP-binding domain-containing protein</fullName>
    </recommendedName>
</protein>
<dbReference type="PANTHER" id="PTHR43615:SF1">
    <property type="entry name" value="PPDK_N DOMAIN-CONTAINING PROTEIN"/>
    <property type="match status" value="1"/>
</dbReference>
<dbReference type="Pfam" id="PF01326">
    <property type="entry name" value="PPDK_N"/>
    <property type="match status" value="1"/>
</dbReference>
<dbReference type="GO" id="GO:0016301">
    <property type="term" value="F:kinase activity"/>
    <property type="evidence" value="ECO:0007669"/>
    <property type="project" value="InterPro"/>
</dbReference>
<evidence type="ECO:0000313" key="4">
    <source>
        <dbReference type="Proteomes" id="UP000683360"/>
    </source>
</evidence>
<evidence type="ECO:0000259" key="2">
    <source>
        <dbReference type="Pfam" id="PF01326"/>
    </source>
</evidence>
<dbReference type="AlphaFoldDB" id="A0A8S3UZ44"/>
<gene>
    <name evidence="3" type="ORF">MEDL_59298</name>
</gene>